<dbReference type="SUPFAM" id="SSF52972">
    <property type="entry name" value="ITPase-like"/>
    <property type="match status" value="1"/>
</dbReference>
<dbReference type="InterPro" id="IPR029001">
    <property type="entry name" value="ITPase-like_fam"/>
</dbReference>
<dbReference type="AlphaFoldDB" id="A0A3B0YXE8"/>
<evidence type="ECO:0000256" key="2">
    <source>
        <dbReference type="ARBA" id="ARBA00022801"/>
    </source>
</evidence>
<keyword evidence="2" id="KW-0378">Hydrolase</keyword>
<dbReference type="EMBL" id="UOFK01000256">
    <property type="protein sequence ID" value="VAW81340.1"/>
    <property type="molecule type" value="Genomic_DNA"/>
</dbReference>
<proteinExistence type="predicted"/>
<organism evidence="3">
    <name type="scientific">hydrothermal vent metagenome</name>
    <dbReference type="NCBI Taxonomy" id="652676"/>
    <lineage>
        <taxon>unclassified sequences</taxon>
        <taxon>metagenomes</taxon>
        <taxon>ecological metagenomes</taxon>
    </lineage>
</organism>
<evidence type="ECO:0000313" key="3">
    <source>
        <dbReference type="EMBL" id="VAW81340.1"/>
    </source>
</evidence>
<sequence>MTRPRLVLASASPRRCELLTQIGIDFHQRAAAIDETPAPEEAAEVYVQRMALEKARAVRQFEGVELPVLGADTAVVVDGTLLGKPQDFGFKVLDQYS</sequence>
<dbReference type="Pfam" id="PF02545">
    <property type="entry name" value="Maf"/>
    <property type="match status" value="1"/>
</dbReference>
<evidence type="ECO:0000256" key="1">
    <source>
        <dbReference type="ARBA" id="ARBA00001968"/>
    </source>
</evidence>
<dbReference type="Gene3D" id="3.90.950.10">
    <property type="match status" value="1"/>
</dbReference>
<dbReference type="PANTHER" id="PTHR43213:SF5">
    <property type="entry name" value="BIFUNCTIONAL DTTP_UTP PYROPHOSPHATASE_METHYLTRANSFERASE PROTEIN-RELATED"/>
    <property type="match status" value="1"/>
</dbReference>
<reference evidence="3" key="1">
    <citation type="submission" date="2018-06" db="EMBL/GenBank/DDBJ databases">
        <authorList>
            <person name="Zhirakovskaya E."/>
        </authorList>
    </citation>
    <scope>NUCLEOTIDE SEQUENCE</scope>
</reference>
<dbReference type="GO" id="GO:0047429">
    <property type="term" value="F:nucleoside triphosphate diphosphatase activity"/>
    <property type="evidence" value="ECO:0007669"/>
    <property type="project" value="InterPro"/>
</dbReference>
<dbReference type="InterPro" id="IPR003697">
    <property type="entry name" value="Maf-like"/>
</dbReference>
<name>A0A3B0YXE8_9ZZZZ</name>
<gene>
    <name evidence="3" type="ORF">MNBD_GAMMA13-622</name>
</gene>
<comment type="cofactor">
    <cofactor evidence="1">
        <name>a divalent metal cation</name>
        <dbReference type="ChEBI" id="CHEBI:60240"/>
    </cofactor>
</comment>
<dbReference type="PANTHER" id="PTHR43213">
    <property type="entry name" value="BIFUNCTIONAL DTTP/UTP PYROPHOSPHATASE/METHYLTRANSFERASE PROTEIN-RELATED"/>
    <property type="match status" value="1"/>
</dbReference>
<protein>
    <submittedName>
        <fullName evidence="3">Septum formation protein Maf</fullName>
    </submittedName>
</protein>
<accession>A0A3B0YXE8</accession>